<protein>
    <submittedName>
        <fullName evidence="2">Uncharacterized protein</fullName>
    </submittedName>
</protein>
<sequence length="234" mass="24325">MEDGLAGPLHGAAAAAAEARARPGVTLRPFAPLSGTAEADEGGGDWSFIDCEMEEVDLQDLPSATIACHLDPRVFVDGLCRVRVAGGPSGRRADTCCLGRRRGSQRPGPGRVWGGEAATPPGPPGRGPCPSGPERGGGSPKITVPEHPRGARSSPRGPPQALPARCALRLVRLGGTAAPCALALARLLRAVEGGHLVSREEETDVERRRDSLFINGTTSLHSQSALLEEKPMFG</sequence>
<evidence type="ECO:0000256" key="1">
    <source>
        <dbReference type="SAM" id="MobiDB-lite"/>
    </source>
</evidence>
<reference evidence="2 3" key="1">
    <citation type="submission" date="2023-05" db="EMBL/GenBank/DDBJ databases">
        <title>B98-5 Cell Line De Novo Hybrid Assembly: An Optical Mapping Approach.</title>
        <authorList>
            <person name="Kananen K."/>
            <person name="Auerbach J.A."/>
            <person name="Kautto E."/>
            <person name="Blachly J.S."/>
        </authorList>
    </citation>
    <scope>NUCLEOTIDE SEQUENCE [LARGE SCALE GENOMIC DNA]</scope>
    <source>
        <strain evidence="2">B95-8</strain>
        <tissue evidence="2">Cell line</tissue>
    </source>
</reference>
<evidence type="ECO:0000313" key="3">
    <source>
        <dbReference type="Proteomes" id="UP001266305"/>
    </source>
</evidence>
<gene>
    <name evidence="2" type="ORF">P7K49_032253</name>
</gene>
<accession>A0ABQ9TZL8</accession>
<dbReference type="Proteomes" id="UP001266305">
    <property type="component" value="Unassembled WGS sequence"/>
</dbReference>
<keyword evidence="3" id="KW-1185">Reference proteome</keyword>
<feature type="region of interest" description="Disordered" evidence="1">
    <location>
        <begin position="93"/>
        <end position="161"/>
    </location>
</feature>
<proteinExistence type="predicted"/>
<evidence type="ECO:0000313" key="2">
    <source>
        <dbReference type="EMBL" id="KAK2089587.1"/>
    </source>
</evidence>
<organism evidence="2 3">
    <name type="scientific">Saguinus oedipus</name>
    <name type="common">Cotton-top tamarin</name>
    <name type="synonym">Oedipomidas oedipus</name>
    <dbReference type="NCBI Taxonomy" id="9490"/>
    <lineage>
        <taxon>Eukaryota</taxon>
        <taxon>Metazoa</taxon>
        <taxon>Chordata</taxon>
        <taxon>Craniata</taxon>
        <taxon>Vertebrata</taxon>
        <taxon>Euteleostomi</taxon>
        <taxon>Mammalia</taxon>
        <taxon>Eutheria</taxon>
        <taxon>Euarchontoglires</taxon>
        <taxon>Primates</taxon>
        <taxon>Haplorrhini</taxon>
        <taxon>Platyrrhini</taxon>
        <taxon>Cebidae</taxon>
        <taxon>Callitrichinae</taxon>
        <taxon>Saguinus</taxon>
    </lineage>
</organism>
<feature type="compositionally biased region" description="Pro residues" evidence="1">
    <location>
        <begin position="120"/>
        <end position="131"/>
    </location>
</feature>
<comment type="caution">
    <text evidence="2">The sequence shown here is derived from an EMBL/GenBank/DDBJ whole genome shotgun (WGS) entry which is preliminary data.</text>
</comment>
<name>A0ABQ9TZL8_SAGOE</name>
<dbReference type="EMBL" id="JASSZA010000018">
    <property type="protein sequence ID" value="KAK2089587.1"/>
    <property type="molecule type" value="Genomic_DNA"/>
</dbReference>
<feature type="compositionally biased region" description="Low complexity" evidence="1">
    <location>
        <begin position="105"/>
        <end position="119"/>
    </location>
</feature>